<evidence type="ECO:0000313" key="3">
    <source>
        <dbReference type="Proteomes" id="UP000245081"/>
    </source>
</evidence>
<accession>A0A2R5F8R7</accession>
<sequence length="175" mass="19148">MMKKQRGFLHHLILPTLILISVVVSSMGLLYTQNQQGITIARSVDTTREQMTQIRNVLNWCRVMYPASNNGSGLGKNLNLPSSPGNSSWVQFRNIQCPGDTSQSLLMAAHDMLSVPGSFLNEWEYRNTASGVFIRTSVQTAGDPNGQAVLAQVATRLPASQKNLTGDTLEITISN</sequence>
<keyword evidence="3" id="KW-1185">Reference proteome</keyword>
<gene>
    <name evidence="2" type="ORF">NMK_2215</name>
</gene>
<dbReference type="RefSeq" id="WP_109015806.1">
    <property type="nucleotide sequence ID" value="NZ_BDOQ01000008.1"/>
</dbReference>
<organism evidence="2 3">
    <name type="scientific">Novimethylophilus kurashikiensis</name>
    <dbReference type="NCBI Taxonomy" id="1825523"/>
    <lineage>
        <taxon>Bacteria</taxon>
        <taxon>Pseudomonadati</taxon>
        <taxon>Pseudomonadota</taxon>
        <taxon>Betaproteobacteria</taxon>
        <taxon>Nitrosomonadales</taxon>
        <taxon>Methylophilaceae</taxon>
        <taxon>Novimethylophilus</taxon>
    </lineage>
</organism>
<evidence type="ECO:0000256" key="1">
    <source>
        <dbReference type="SAM" id="Phobius"/>
    </source>
</evidence>
<protein>
    <submittedName>
        <fullName evidence="2">Succinyl-diaminopimelate desuccinylase</fullName>
    </submittedName>
</protein>
<keyword evidence="1" id="KW-0812">Transmembrane</keyword>
<dbReference type="EMBL" id="BDOQ01000008">
    <property type="protein sequence ID" value="GBG14616.1"/>
    <property type="molecule type" value="Genomic_DNA"/>
</dbReference>
<evidence type="ECO:0000313" key="2">
    <source>
        <dbReference type="EMBL" id="GBG14616.1"/>
    </source>
</evidence>
<keyword evidence="1" id="KW-0472">Membrane</keyword>
<proteinExistence type="predicted"/>
<dbReference type="Proteomes" id="UP000245081">
    <property type="component" value="Unassembled WGS sequence"/>
</dbReference>
<comment type="caution">
    <text evidence="2">The sequence shown here is derived from an EMBL/GenBank/DDBJ whole genome shotgun (WGS) entry which is preliminary data.</text>
</comment>
<feature type="transmembrane region" description="Helical" evidence="1">
    <location>
        <begin position="12"/>
        <end position="31"/>
    </location>
</feature>
<name>A0A2R5F8R7_9PROT</name>
<keyword evidence="1" id="KW-1133">Transmembrane helix</keyword>
<reference evidence="2 3" key="1">
    <citation type="journal article" date="2018" name="Environ. Microbiol.">
        <title>Isolation and genomic characterization of Novimethylophilus kurashikiensis gen. nov. sp. nov., a new lanthanide-dependent methylotrophic species of Methylophilaceae.</title>
        <authorList>
            <person name="Lv H."/>
            <person name="Sahin N."/>
            <person name="Tani A."/>
        </authorList>
    </citation>
    <scope>NUCLEOTIDE SEQUENCE [LARGE SCALE GENOMIC DNA]</scope>
    <source>
        <strain evidence="2 3">La2-4</strain>
    </source>
</reference>
<dbReference type="AlphaFoldDB" id="A0A2R5F8R7"/>